<evidence type="ECO:0000313" key="2">
    <source>
        <dbReference type="Ensembl" id="ENSNNAP00000025246.1"/>
    </source>
</evidence>
<reference evidence="2" key="1">
    <citation type="submission" date="2025-08" db="UniProtKB">
        <authorList>
            <consortium name="Ensembl"/>
        </authorList>
    </citation>
    <scope>IDENTIFICATION</scope>
</reference>
<organism evidence="2 3">
    <name type="scientific">Naja naja</name>
    <name type="common">Indian cobra</name>
    <dbReference type="NCBI Taxonomy" id="35670"/>
    <lineage>
        <taxon>Eukaryota</taxon>
        <taxon>Metazoa</taxon>
        <taxon>Chordata</taxon>
        <taxon>Craniata</taxon>
        <taxon>Vertebrata</taxon>
        <taxon>Euteleostomi</taxon>
        <taxon>Lepidosauria</taxon>
        <taxon>Squamata</taxon>
        <taxon>Bifurcata</taxon>
        <taxon>Unidentata</taxon>
        <taxon>Episquamata</taxon>
        <taxon>Toxicofera</taxon>
        <taxon>Serpentes</taxon>
        <taxon>Colubroidea</taxon>
        <taxon>Elapidae</taxon>
        <taxon>Elapinae</taxon>
        <taxon>Naja</taxon>
    </lineage>
</organism>
<reference evidence="2" key="2">
    <citation type="submission" date="2025-09" db="UniProtKB">
        <authorList>
            <consortium name="Ensembl"/>
        </authorList>
    </citation>
    <scope>IDENTIFICATION</scope>
</reference>
<accession>A0A8C6Y7B8</accession>
<feature type="compositionally biased region" description="Polar residues" evidence="1">
    <location>
        <begin position="284"/>
        <end position="294"/>
    </location>
</feature>
<dbReference type="OrthoDB" id="10017054at2759"/>
<dbReference type="Ensembl" id="ENSNNAT00000026469.1">
    <property type="protein sequence ID" value="ENSNNAP00000025246.1"/>
    <property type="gene ID" value="ENSNNAG00000016509.1"/>
</dbReference>
<protein>
    <submittedName>
        <fullName evidence="2">Uncharacterized protein</fullName>
    </submittedName>
</protein>
<feature type="compositionally biased region" description="Basic and acidic residues" evidence="1">
    <location>
        <begin position="204"/>
        <end position="243"/>
    </location>
</feature>
<dbReference type="AlphaFoldDB" id="A0A8C6Y7B8"/>
<feature type="region of interest" description="Disordered" evidence="1">
    <location>
        <begin position="160"/>
        <end position="428"/>
    </location>
</feature>
<evidence type="ECO:0000313" key="3">
    <source>
        <dbReference type="Proteomes" id="UP000694559"/>
    </source>
</evidence>
<evidence type="ECO:0000256" key="1">
    <source>
        <dbReference type="SAM" id="MobiDB-lite"/>
    </source>
</evidence>
<dbReference type="Proteomes" id="UP000694559">
    <property type="component" value="Unplaced"/>
</dbReference>
<dbReference type="GeneTree" id="ENSGT00960000189889"/>
<feature type="compositionally biased region" description="Basic residues" evidence="1">
    <location>
        <begin position="161"/>
        <end position="173"/>
    </location>
</feature>
<proteinExistence type="predicted"/>
<name>A0A8C6Y7B8_NAJNA</name>
<keyword evidence="3" id="KW-1185">Reference proteome</keyword>
<feature type="compositionally biased region" description="Basic and acidic residues" evidence="1">
    <location>
        <begin position="265"/>
        <end position="283"/>
    </location>
</feature>
<sequence length="534" mass="57387">MQAPREIPCLPLHGKTSLHGTGPRCPKCCGGSLAALNEASLFDASLFPFPPAAKLAGKLSITRGSPTRLGQPRSKMKTLQGTETHRCRTEQGRSWFQARSRSRWIPRRLMIQSLPQGPFCSWKPCPAIGLPSWLLSQARRQAVKTLGPIPVTRIPALNHSLLRRRRKRRRKLRPGTPQSAGGAELLRRSSPPSNQGRGAAGDGQRWEGPPKEEPLLSQKREVGPQAPEEKGEGAAGQEGDREATGASQTVETDGYKAPTKPPGAELRREQPFQRAGSIRERARQFSSDSANAPSAPQKGEKAGRRLPALPPQHLPPSQHAANSPLRDRDGAAIRTLRAGSEAQDAARTVPSHSKAGPPSQAPSIPKEAGGPQGRFQGSQWQERKLAPTRSGVENSKGAPTDSEVLPGQQSSSAHGPAGSLVCPPAAHPDDEMKTLLTIEIKDSRHQPLRGHLAGPPGNQRAELTLGLRNSPLRITTSSHGGSSSSFEKVSPSPFVGLRFCLQEDTWGVVKEGVEERFGSRWRYLSGGPNSALAP</sequence>